<dbReference type="SUPFAM" id="SSF51161">
    <property type="entry name" value="Trimeric LpxA-like enzymes"/>
    <property type="match status" value="1"/>
</dbReference>
<dbReference type="Gene3D" id="3.90.550.10">
    <property type="entry name" value="Spore Coat Polysaccharide Biosynthesis Protein SpsA, Chain A"/>
    <property type="match status" value="1"/>
</dbReference>
<evidence type="ECO:0000256" key="3">
    <source>
        <dbReference type="ARBA" id="ARBA00022676"/>
    </source>
</evidence>
<dbReference type="Gene3D" id="2.160.10.10">
    <property type="entry name" value="Hexapeptide repeat proteins"/>
    <property type="match status" value="1"/>
</dbReference>
<dbReference type="RefSeq" id="WP_132464451.1">
    <property type="nucleotide sequence ID" value="NZ_SLXP01000011.1"/>
</dbReference>
<dbReference type="InterPro" id="IPR011004">
    <property type="entry name" value="Trimer_LpxA-like_sf"/>
</dbReference>
<evidence type="ECO:0000256" key="2">
    <source>
        <dbReference type="ARBA" id="ARBA00007274"/>
    </source>
</evidence>
<organism evidence="8 9">
    <name type="scientific">Rhodovulum marinum</name>
    <dbReference type="NCBI Taxonomy" id="320662"/>
    <lineage>
        <taxon>Bacteria</taxon>
        <taxon>Pseudomonadati</taxon>
        <taxon>Pseudomonadota</taxon>
        <taxon>Alphaproteobacteria</taxon>
        <taxon>Rhodobacterales</taxon>
        <taxon>Paracoccaceae</taxon>
        <taxon>Rhodovulum</taxon>
    </lineage>
</organism>
<protein>
    <submittedName>
        <fullName evidence="8">GT2 family glycosyltransferase</fullName>
    </submittedName>
</protein>
<dbReference type="CDD" id="cd04186">
    <property type="entry name" value="GT_2_like_c"/>
    <property type="match status" value="1"/>
</dbReference>
<evidence type="ECO:0000313" key="8">
    <source>
        <dbReference type="EMBL" id="TCP39578.1"/>
    </source>
</evidence>
<dbReference type="EMBL" id="SLXP01000011">
    <property type="protein sequence ID" value="TCP39578.1"/>
    <property type="molecule type" value="Genomic_DNA"/>
</dbReference>
<dbReference type="SUPFAM" id="SSF53448">
    <property type="entry name" value="Nucleotide-diphospho-sugar transferases"/>
    <property type="match status" value="1"/>
</dbReference>
<keyword evidence="5" id="KW-0677">Repeat</keyword>
<keyword evidence="7" id="KW-0472">Membrane</keyword>
<evidence type="ECO:0000256" key="4">
    <source>
        <dbReference type="ARBA" id="ARBA00022679"/>
    </source>
</evidence>
<dbReference type="Pfam" id="PF00132">
    <property type="entry name" value="Hexapep"/>
    <property type="match status" value="1"/>
</dbReference>
<comment type="similarity">
    <text evidence="1">Belongs to the glycosyltransferase 2 family.</text>
</comment>
<evidence type="ECO:0000256" key="5">
    <source>
        <dbReference type="ARBA" id="ARBA00022737"/>
    </source>
</evidence>
<dbReference type="AlphaFoldDB" id="A0A4R2PWM8"/>
<evidence type="ECO:0000256" key="7">
    <source>
        <dbReference type="SAM" id="Phobius"/>
    </source>
</evidence>
<dbReference type="Proteomes" id="UP000294835">
    <property type="component" value="Unassembled WGS sequence"/>
</dbReference>
<evidence type="ECO:0000313" key="9">
    <source>
        <dbReference type="Proteomes" id="UP000294835"/>
    </source>
</evidence>
<dbReference type="InterPro" id="IPR029044">
    <property type="entry name" value="Nucleotide-diphossugar_trans"/>
</dbReference>
<dbReference type="PROSITE" id="PS00101">
    <property type="entry name" value="HEXAPEP_TRANSFERASES"/>
    <property type="match status" value="1"/>
</dbReference>
<keyword evidence="7" id="KW-1133">Transmembrane helix</keyword>
<sequence length="546" mass="59911">MKARDWPVRTKPVTQMQDSAEISVIVVNYGTADLARAAVDSVLAHDHDGRKVDVHLVDNASPGQDREILAEAARSKAWRGRVTFYPEMVNHGFGRGNNLVLRVLAARPTPPDKVFLLNPDARLDNEAIAILADAMDADPTMGFAGAGISKPGSGPVVAAFRLPGLISEVVSTLGVGPLARLAQHWQVPLPPDHPEGPVGWVAGAAVLARFHALREMGFFDDAFFLYYEEVDLMRRADLAGWKIHYVPRARVIHAEGAATGVRSGETVRRRRPAYWYQSWAYYFLKARGRVGAAGLAVAVLLASVLHFPLSGLRRRPPALPLHFLGDFWSVAVWPLLRGQAPISWPTPPVQDAPTEADTDPFRVNPGTANCNPLGIGFWALVREDFRTNDSDLLSQGFWALFWHRFGNWRMEVRPKLLRAPLSVIYGLMYKMCQWFGGIMLPYTVRVGRRVRLDHFGGMILVAQQIGNDVIIRQNTTFGIARLDDSQGRPVIGDGVEIGAGAVILGRIRVGDRATIGANAVVTKPVPDRAVMGGVPARLIRIVEAAE</sequence>
<keyword evidence="6" id="KW-0012">Acyltransferase</keyword>
<keyword evidence="3" id="KW-0328">Glycosyltransferase</keyword>
<evidence type="ECO:0000256" key="1">
    <source>
        <dbReference type="ARBA" id="ARBA00006739"/>
    </source>
</evidence>
<dbReference type="PANTHER" id="PTHR43179:SF12">
    <property type="entry name" value="GALACTOFURANOSYLTRANSFERASE GLFT2"/>
    <property type="match status" value="1"/>
</dbReference>
<dbReference type="OrthoDB" id="9771846at2"/>
<keyword evidence="9" id="KW-1185">Reference proteome</keyword>
<dbReference type="GO" id="GO:0016746">
    <property type="term" value="F:acyltransferase activity"/>
    <property type="evidence" value="ECO:0007669"/>
    <property type="project" value="UniProtKB-KW"/>
</dbReference>
<evidence type="ECO:0000256" key="6">
    <source>
        <dbReference type="ARBA" id="ARBA00023315"/>
    </source>
</evidence>
<dbReference type="GO" id="GO:0016757">
    <property type="term" value="F:glycosyltransferase activity"/>
    <property type="evidence" value="ECO:0007669"/>
    <property type="project" value="UniProtKB-KW"/>
</dbReference>
<reference evidence="8 9" key="1">
    <citation type="submission" date="2019-03" db="EMBL/GenBank/DDBJ databases">
        <title>Genomic Encyclopedia of Type Strains, Phase IV (KMG-IV): sequencing the most valuable type-strain genomes for metagenomic binning, comparative biology and taxonomic classification.</title>
        <authorList>
            <person name="Goeker M."/>
        </authorList>
    </citation>
    <scope>NUCLEOTIDE SEQUENCE [LARGE SCALE GENOMIC DNA]</scope>
    <source>
        <strain evidence="8 9">DSM 18063</strain>
    </source>
</reference>
<keyword evidence="7" id="KW-0812">Transmembrane</keyword>
<dbReference type="PANTHER" id="PTHR43179">
    <property type="entry name" value="RHAMNOSYLTRANSFERASE WBBL"/>
    <property type="match status" value="1"/>
</dbReference>
<gene>
    <name evidence="8" type="ORF">EV662_11158</name>
</gene>
<comment type="caution">
    <text evidence="8">The sequence shown here is derived from an EMBL/GenBank/DDBJ whole genome shotgun (WGS) entry which is preliminary data.</text>
</comment>
<name>A0A4R2PWM8_9RHOB</name>
<dbReference type="InterPro" id="IPR001451">
    <property type="entry name" value="Hexapep"/>
</dbReference>
<dbReference type="InterPro" id="IPR018357">
    <property type="entry name" value="Hexapep_transf_CS"/>
</dbReference>
<dbReference type="CDD" id="cd03354">
    <property type="entry name" value="LbH_SAT"/>
    <property type="match status" value="1"/>
</dbReference>
<accession>A0A4R2PWM8</accession>
<dbReference type="InterPro" id="IPR045304">
    <property type="entry name" value="LbH_SAT"/>
</dbReference>
<comment type="similarity">
    <text evidence="2">Belongs to the transferase hexapeptide repeat family.</text>
</comment>
<keyword evidence="4 8" id="KW-0808">Transferase</keyword>
<proteinExistence type="inferred from homology"/>
<feature type="transmembrane region" description="Helical" evidence="7">
    <location>
        <begin position="290"/>
        <end position="307"/>
    </location>
</feature>
<dbReference type="Pfam" id="PF13641">
    <property type="entry name" value="Glyco_tranf_2_3"/>
    <property type="match status" value="1"/>
</dbReference>